<evidence type="ECO:0000313" key="7">
    <source>
        <dbReference type="EMBL" id="CAI5451252.1"/>
    </source>
</evidence>
<name>A0A9P1IW59_9PELO</name>
<gene>
    <name evidence="7" type="ORF">CAMP_LOCUS13889</name>
</gene>
<keyword evidence="5 6" id="KW-0472">Membrane</keyword>
<feature type="transmembrane region" description="Helical" evidence="6">
    <location>
        <begin position="410"/>
        <end position="435"/>
    </location>
</feature>
<reference evidence="7" key="1">
    <citation type="submission" date="2022-11" db="EMBL/GenBank/DDBJ databases">
        <authorList>
            <person name="Kikuchi T."/>
        </authorList>
    </citation>
    <scope>NUCLEOTIDE SEQUENCE</scope>
    <source>
        <strain evidence="7">PS1010</strain>
    </source>
</reference>
<feature type="transmembrane region" description="Helical" evidence="6">
    <location>
        <begin position="203"/>
        <end position="223"/>
    </location>
</feature>
<dbReference type="InterPro" id="IPR050920">
    <property type="entry name" value="Nematode_rcpt-like_delta"/>
</dbReference>
<feature type="transmembrane region" description="Helical" evidence="6">
    <location>
        <begin position="33"/>
        <end position="52"/>
    </location>
</feature>
<evidence type="ECO:0000256" key="2">
    <source>
        <dbReference type="ARBA" id="ARBA00009166"/>
    </source>
</evidence>
<feature type="transmembrane region" description="Helical" evidence="6">
    <location>
        <begin position="320"/>
        <end position="339"/>
    </location>
</feature>
<feature type="transmembrane region" description="Helical" evidence="6">
    <location>
        <begin position="72"/>
        <end position="91"/>
    </location>
</feature>
<evidence type="ECO:0000256" key="5">
    <source>
        <dbReference type="ARBA" id="ARBA00023136"/>
    </source>
</evidence>
<dbReference type="AlphaFoldDB" id="A0A9P1IW59"/>
<dbReference type="Pfam" id="PF10317">
    <property type="entry name" value="7TM_GPCR_Srd"/>
    <property type="match status" value="2"/>
</dbReference>
<dbReference type="EMBL" id="CANHGI010000005">
    <property type="protein sequence ID" value="CAI5451252.1"/>
    <property type="molecule type" value="Genomic_DNA"/>
</dbReference>
<sequence>MQNRLLTNVVPVELRSYGLCRHLSSRACFFLHLLHQIFNGASTTSICFTFYYKYQSMKSLTFGNYQGYFRALLIFFTPSVISVICSIVIIVRDHSEFETYQNLSKDPSYIVIGYMKLNTIPNFVNLIYISITTIGSPVFCLIYREKIKRAVSGGMSQRTLEQTKSFVKGLTFQSILPLSIYLPFMSFYYFSVLTNYQSDFLEYFMLPLMCLPIVIDPIFNFYFIVPYRKYITRKFRKTDSSERLLISFLQNRIIAHISPVEIRSYGLCRYFNSHFCYFIYMLHQVVGVAAATSICFMFYYKFITFKSFFVFSNSSILWRFLVFHSLVISSFVLSTIIVLRDSGELQNSNDTVDGITIAFLKLNALPNKLNFACIALTTFGAPILSLIMGSKIRKLVKLKGSAKTITQTASFLKGLAIQALCPLIFYIPGFSFYYYCILTASEHELQQYFLTPVVCLPVIIDPLVTVYYIIPYRNYLQSFFKCSKIKQDSKNPTSIKM</sequence>
<dbReference type="PANTHER" id="PTHR22945">
    <property type="entry name" value="SERPENTINE RECEPTOR, CLASS D DELTA"/>
    <property type="match status" value="1"/>
</dbReference>
<dbReference type="PANTHER" id="PTHR22945:SF11">
    <property type="entry name" value="SERPENTINE RECEPTOR, CLASS D (DELTA)"/>
    <property type="match status" value="1"/>
</dbReference>
<dbReference type="InterPro" id="IPR019421">
    <property type="entry name" value="7TM_GPCR_serpentine_rcpt_Srd"/>
</dbReference>
<dbReference type="Proteomes" id="UP001152747">
    <property type="component" value="Unassembled WGS sequence"/>
</dbReference>
<feature type="transmembrane region" description="Helical" evidence="6">
    <location>
        <begin position="447"/>
        <end position="470"/>
    </location>
</feature>
<organism evidence="7 8">
    <name type="scientific">Caenorhabditis angaria</name>
    <dbReference type="NCBI Taxonomy" id="860376"/>
    <lineage>
        <taxon>Eukaryota</taxon>
        <taxon>Metazoa</taxon>
        <taxon>Ecdysozoa</taxon>
        <taxon>Nematoda</taxon>
        <taxon>Chromadorea</taxon>
        <taxon>Rhabditida</taxon>
        <taxon>Rhabditina</taxon>
        <taxon>Rhabditomorpha</taxon>
        <taxon>Rhabditoidea</taxon>
        <taxon>Rhabditidae</taxon>
        <taxon>Peloderinae</taxon>
        <taxon>Caenorhabditis</taxon>
    </lineage>
</organism>
<comment type="similarity">
    <text evidence="2">Belongs to the nematode receptor-like protein srd family.</text>
</comment>
<feature type="transmembrane region" description="Helical" evidence="6">
    <location>
        <begin position="277"/>
        <end position="300"/>
    </location>
</feature>
<comment type="caution">
    <text evidence="7">The sequence shown here is derived from an EMBL/GenBank/DDBJ whole genome shotgun (WGS) entry which is preliminary data.</text>
</comment>
<evidence type="ECO:0000256" key="4">
    <source>
        <dbReference type="ARBA" id="ARBA00022989"/>
    </source>
</evidence>
<keyword evidence="3 6" id="KW-0812">Transmembrane</keyword>
<keyword evidence="8" id="KW-1185">Reference proteome</keyword>
<evidence type="ECO:0000256" key="1">
    <source>
        <dbReference type="ARBA" id="ARBA00004141"/>
    </source>
</evidence>
<keyword evidence="4 6" id="KW-1133">Transmembrane helix</keyword>
<evidence type="ECO:0000256" key="3">
    <source>
        <dbReference type="ARBA" id="ARBA00022692"/>
    </source>
</evidence>
<dbReference type="OrthoDB" id="5873158at2759"/>
<feature type="transmembrane region" description="Helical" evidence="6">
    <location>
        <begin position="123"/>
        <end position="144"/>
    </location>
</feature>
<evidence type="ECO:0000256" key="6">
    <source>
        <dbReference type="SAM" id="Phobius"/>
    </source>
</evidence>
<dbReference type="GO" id="GO:0016020">
    <property type="term" value="C:membrane"/>
    <property type="evidence" value="ECO:0007669"/>
    <property type="project" value="UniProtKB-SubCell"/>
</dbReference>
<feature type="transmembrane region" description="Helical" evidence="6">
    <location>
        <begin position="369"/>
        <end position="389"/>
    </location>
</feature>
<feature type="transmembrane region" description="Helical" evidence="6">
    <location>
        <begin position="165"/>
        <end position="191"/>
    </location>
</feature>
<evidence type="ECO:0000313" key="8">
    <source>
        <dbReference type="Proteomes" id="UP001152747"/>
    </source>
</evidence>
<protein>
    <submittedName>
        <fullName evidence="7">Uncharacterized protein</fullName>
    </submittedName>
</protein>
<dbReference type="SUPFAM" id="SSF81321">
    <property type="entry name" value="Family A G protein-coupled receptor-like"/>
    <property type="match status" value="2"/>
</dbReference>
<comment type="subcellular location">
    <subcellularLocation>
        <location evidence="1">Membrane</location>
        <topology evidence="1">Multi-pass membrane protein</topology>
    </subcellularLocation>
</comment>
<accession>A0A9P1IW59</accession>
<proteinExistence type="inferred from homology"/>